<feature type="compositionally biased region" description="Basic and acidic residues" evidence="1">
    <location>
        <begin position="1"/>
        <end position="16"/>
    </location>
</feature>
<dbReference type="EMBL" id="KN837181">
    <property type="protein sequence ID" value="KIJ36186.1"/>
    <property type="molecule type" value="Genomic_DNA"/>
</dbReference>
<name>A0A0C9VFJ9_SPHS4</name>
<evidence type="ECO:0000313" key="3">
    <source>
        <dbReference type="Proteomes" id="UP000054279"/>
    </source>
</evidence>
<reference evidence="2 3" key="1">
    <citation type="submission" date="2014-06" db="EMBL/GenBank/DDBJ databases">
        <title>Evolutionary Origins and Diversification of the Mycorrhizal Mutualists.</title>
        <authorList>
            <consortium name="DOE Joint Genome Institute"/>
            <consortium name="Mycorrhizal Genomics Consortium"/>
            <person name="Kohler A."/>
            <person name="Kuo A."/>
            <person name="Nagy L.G."/>
            <person name="Floudas D."/>
            <person name="Copeland A."/>
            <person name="Barry K.W."/>
            <person name="Cichocki N."/>
            <person name="Veneault-Fourrey C."/>
            <person name="LaButti K."/>
            <person name="Lindquist E.A."/>
            <person name="Lipzen A."/>
            <person name="Lundell T."/>
            <person name="Morin E."/>
            <person name="Murat C."/>
            <person name="Riley R."/>
            <person name="Ohm R."/>
            <person name="Sun H."/>
            <person name="Tunlid A."/>
            <person name="Henrissat B."/>
            <person name="Grigoriev I.V."/>
            <person name="Hibbett D.S."/>
            <person name="Martin F."/>
        </authorList>
    </citation>
    <scope>NUCLEOTIDE SEQUENCE [LARGE SCALE GENOMIC DNA]</scope>
    <source>
        <strain evidence="2 3">SS14</strain>
    </source>
</reference>
<feature type="region of interest" description="Disordered" evidence="1">
    <location>
        <begin position="1"/>
        <end position="105"/>
    </location>
</feature>
<dbReference type="AlphaFoldDB" id="A0A0C9VFJ9"/>
<dbReference type="Proteomes" id="UP000054279">
    <property type="component" value="Unassembled WGS sequence"/>
</dbReference>
<sequence>MTSPTDHWEHIQERAAHKLQNPPPPPPQPFPHLPITRQQGNQRNTDDPFAPPDPQICKSSTQALNRSRETVADIRAQAEADRATIPAPPHQQGVPIPQPPLPQSPVTVKSAVIAALRQQADAVNVADIRAQAEAARAAIPAPPCWQGVPIPQPPLPQPPIAVGPAALRQQAGAVNVADIKA</sequence>
<feature type="compositionally biased region" description="Basic and acidic residues" evidence="1">
    <location>
        <begin position="66"/>
        <end position="82"/>
    </location>
</feature>
<keyword evidence="3" id="KW-1185">Reference proteome</keyword>
<proteinExistence type="predicted"/>
<feature type="compositionally biased region" description="Pro residues" evidence="1">
    <location>
        <begin position="21"/>
        <end position="32"/>
    </location>
</feature>
<gene>
    <name evidence="2" type="ORF">M422DRAFT_261517</name>
</gene>
<protein>
    <submittedName>
        <fullName evidence="2">Uncharacterized protein</fullName>
    </submittedName>
</protein>
<dbReference type="HOGENOM" id="CLU_076689_0_0_1"/>
<organism evidence="2 3">
    <name type="scientific">Sphaerobolus stellatus (strain SS14)</name>
    <dbReference type="NCBI Taxonomy" id="990650"/>
    <lineage>
        <taxon>Eukaryota</taxon>
        <taxon>Fungi</taxon>
        <taxon>Dikarya</taxon>
        <taxon>Basidiomycota</taxon>
        <taxon>Agaricomycotina</taxon>
        <taxon>Agaricomycetes</taxon>
        <taxon>Phallomycetidae</taxon>
        <taxon>Geastrales</taxon>
        <taxon>Sphaerobolaceae</taxon>
        <taxon>Sphaerobolus</taxon>
    </lineage>
</organism>
<accession>A0A0C9VFJ9</accession>
<evidence type="ECO:0000256" key="1">
    <source>
        <dbReference type="SAM" id="MobiDB-lite"/>
    </source>
</evidence>
<evidence type="ECO:0000313" key="2">
    <source>
        <dbReference type="EMBL" id="KIJ36186.1"/>
    </source>
</evidence>